<dbReference type="FunFam" id="3.20.20.80:FF:000027">
    <property type="entry name" value="Alpha-L-fucosidase"/>
    <property type="match status" value="1"/>
</dbReference>
<dbReference type="EMBL" id="CAJPIZ010014745">
    <property type="protein sequence ID" value="CAG2114912.1"/>
    <property type="molecule type" value="Genomic_DNA"/>
</dbReference>
<keyword evidence="13" id="KW-1185">Reference proteome</keyword>
<dbReference type="InterPro" id="IPR013780">
    <property type="entry name" value="Glyco_hydro_b"/>
</dbReference>
<feature type="domain" description="Alpha-L-fucosidase C-terminal" evidence="11">
    <location>
        <begin position="358"/>
        <end position="443"/>
    </location>
</feature>
<dbReference type="InterPro" id="IPR057739">
    <property type="entry name" value="Glyco_hydro_29_N"/>
</dbReference>
<dbReference type="PIRSF" id="PIRSF001092">
    <property type="entry name" value="Alpha-L-fucosidase"/>
    <property type="match status" value="1"/>
</dbReference>
<dbReference type="GO" id="GO:0005764">
    <property type="term" value="C:lysosome"/>
    <property type="evidence" value="ECO:0007669"/>
    <property type="project" value="TreeGrafter"/>
</dbReference>
<dbReference type="EMBL" id="OC869320">
    <property type="protein sequence ID" value="CAD7634482.1"/>
    <property type="molecule type" value="Genomic_DNA"/>
</dbReference>
<dbReference type="Pfam" id="PF16757">
    <property type="entry name" value="Fucosidase_C"/>
    <property type="match status" value="1"/>
</dbReference>
<evidence type="ECO:0000259" key="10">
    <source>
        <dbReference type="Pfam" id="PF01120"/>
    </source>
</evidence>
<gene>
    <name evidence="12" type="ORF">OSB1V03_LOCUS14878</name>
</gene>
<dbReference type="OrthoDB" id="6039950at2759"/>
<accession>A0A7R9L5X5</accession>
<dbReference type="PANTHER" id="PTHR10030">
    <property type="entry name" value="ALPHA-L-FUCOSIDASE"/>
    <property type="match status" value="1"/>
</dbReference>
<protein>
    <recommendedName>
        <fullName evidence="8">Putative alpha-L-fucosidase</fullName>
        <ecNumber evidence="3">3.2.1.51</ecNumber>
    </recommendedName>
    <alternativeName>
        <fullName evidence="9">Alpha-L-fucoside fucohydrolase</fullName>
    </alternativeName>
</protein>
<dbReference type="InterPro" id="IPR000933">
    <property type="entry name" value="Glyco_hydro_29"/>
</dbReference>
<proteinExistence type="inferred from homology"/>
<dbReference type="GO" id="GO:0016139">
    <property type="term" value="P:glycoside catabolic process"/>
    <property type="evidence" value="ECO:0007669"/>
    <property type="project" value="TreeGrafter"/>
</dbReference>
<keyword evidence="6" id="KW-0325">Glycoprotein</keyword>
<evidence type="ECO:0000256" key="7">
    <source>
        <dbReference type="ARBA" id="ARBA00023295"/>
    </source>
</evidence>
<evidence type="ECO:0000259" key="11">
    <source>
        <dbReference type="Pfam" id="PF16757"/>
    </source>
</evidence>
<feature type="domain" description="Glycoside hydrolase family 29 N-terminal" evidence="10">
    <location>
        <begin position="12"/>
        <end position="347"/>
    </location>
</feature>
<dbReference type="PRINTS" id="PR00741">
    <property type="entry name" value="GLHYDRLASE29"/>
</dbReference>
<dbReference type="Proteomes" id="UP000759131">
    <property type="component" value="Unassembled WGS sequence"/>
</dbReference>
<feature type="non-terminal residue" evidence="12">
    <location>
        <position position="1"/>
    </location>
</feature>
<comment type="similarity">
    <text evidence="2">Belongs to the glycosyl hydrolase 29 family.</text>
</comment>
<dbReference type="PANTHER" id="PTHR10030:SF37">
    <property type="entry name" value="ALPHA-L-FUCOSIDASE-RELATED"/>
    <property type="match status" value="1"/>
</dbReference>
<keyword evidence="5" id="KW-0378">Hydrolase</keyword>
<evidence type="ECO:0000313" key="12">
    <source>
        <dbReference type="EMBL" id="CAD7634482.1"/>
    </source>
</evidence>
<dbReference type="GO" id="GO:0004560">
    <property type="term" value="F:alpha-L-fucosidase activity"/>
    <property type="evidence" value="ECO:0007669"/>
    <property type="project" value="UniProtKB-EC"/>
</dbReference>
<organism evidence="12">
    <name type="scientific">Medioppia subpectinata</name>
    <dbReference type="NCBI Taxonomy" id="1979941"/>
    <lineage>
        <taxon>Eukaryota</taxon>
        <taxon>Metazoa</taxon>
        <taxon>Ecdysozoa</taxon>
        <taxon>Arthropoda</taxon>
        <taxon>Chelicerata</taxon>
        <taxon>Arachnida</taxon>
        <taxon>Acari</taxon>
        <taxon>Acariformes</taxon>
        <taxon>Sarcoptiformes</taxon>
        <taxon>Oribatida</taxon>
        <taxon>Brachypylina</taxon>
        <taxon>Oppioidea</taxon>
        <taxon>Oppiidae</taxon>
        <taxon>Medioppia</taxon>
    </lineage>
</organism>
<dbReference type="Pfam" id="PF01120">
    <property type="entry name" value="Alpha_L_fucos"/>
    <property type="match status" value="1"/>
</dbReference>
<dbReference type="InterPro" id="IPR017853">
    <property type="entry name" value="GH"/>
</dbReference>
<comment type="function">
    <text evidence="1">Alpha-L-fucosidase is responsible for hydrolyzing the alpha-1,6-linked fucose joined to the reducing-end N-acetylglucosamine of the carbohydrate moieties of glycoproteins.</text>
</comment>
<evidence type="ECO:0000256" key="4">
    <source>
        <dbReference type="ARBA" id="ARBA00022729"/>
    </source>
</evidence>
<reference evidence="12" key="1">
    <citation type="submission" date="2020-11" db="EMBL/GenBank/DDBJ databases">
        <authorList>
            <person name="Tran Van P."/>
        </authorList>
    </citation>
    <scope>NUCLEOTIDE SEQUENCE</scope>
</reference>
<keyword evidence="7" id="KW-0326">Glycosidase</keyword>
<sequence>ICICVIAVPEWVSCKKYEPNWESLDSRPLPEWYDSSKIGVFLHWGVFSVPSFINAWFPYSWKVDHGQAYIDFMAKNYKTNFTYADFAAQFTAEFYDPDHWADIFKASGAKYVVLTTKHHEGYTLWPSKYSSNWNAMDVGPSRDLVGDLATALRKQDLKFGAYHSWMEWLHPLYMEDKANKFKTRTFVTTKSRPEREELITRYKPDLLWSDGEYESPEEYWNSTDFLAWLYNDSPVKDTIVTNDRWGLGTNCKHGGYWSCNDKYNPGVVQPHKWENAMTIDSHAWAYRREAVFADFLTPKQIMLTLMQTVSCGGNLLINAGPTHDGRITPIFEERLRQMGSWLKRNGEAIYGSKPWVHQNDTITHDVWYTTNKGYVYASVHNWPTTGRVVLGALKYSTVKSVQLLDLKDSLTFTEVKTSGSTEVTFPVLNPDSDIQWAYVLKITTK</sequence>
<dbReference type="Gene3D" id="3.20.20.80">
    <property type="entry name" value="Glycosidases"/>
    <property type="match status" value="1"/>
</dbReference>
<evidence type="ECO:0000256" key="9">
    <source>
        <dbReference type="ARBA" id="ARBA00081661"/>
    </source>
</evidence>
<dbReference type="GO" id="GO:0006004">
    <property type="term" value="P:fucose metabolic process"/>
    <property type="evidence" value="ECO:0007669"/>
    <property type="project" value="InterPro"/>
</dbReference>
<dbReference type="InterPro" id="IPR031919">
    <property type="entry name" value="Fucosidase_C"/>
</dbReference>
<dbReference type="Gene3D" id="2.60.40.1180">
    <property type="entry name" value="Golgi alpha-mannosidase II"/>
    <property type="match status" value="1"/>
</dbReference>
<keyword evidence="4" id="KW-0732">Signal</keyword>
<name>A0A7R9L5X5_9ACAR</name>
<dbReference type="AlphaFoldDB" id="A0A7R9L5X5"/>
<evidence type="ECO:0000256" key="6">
    <source>
        <dbReference type="ARBA" id="ARBA00023180"/>
    </source>
</evidence>
<dbReference type="SMART" id="SM00812">
    <property type="entry name" value="Alpha_L_fucos"/>
    <property type="match status" value="1"/>
</dbReference>
<evidence type="ECO:0000256" key="8">
    <source>
        <dbReference type="ARBA" id="ARBA00074133"/>
    </source>
</evidence>
<evidence type="ECO:0000256" key="2">
    <source>
        <dbReference type="ARBA" id="ARBA00007951"/>
    </source>
</evidence>
<dbReference type="SUPFAM" id="SSF51445">
    <property type="entry name" value="(Trans)glycosidases"/>
    <property type="match status" value="1"/>
</dbReference>
<evidence type="ECO:0000256" key="5">
    <source>
        <dbReference type="ARBA" id="ARBA00022801"/>
    </source>
</evidence>
<evidence type="ECO:0000313" key="13">
    <source>
        <dbReference type="Proteomes" id="UP000759131"/>
    </source>
</evidence>
<evidence type="ECO:0000256" key="3">
    <source>
        <dbReference type="ARBA" id="ARBA00012662"/>
    </source>
</evidence>
<dbReference type="EC" id="3.2.1.51" evidence="3"/>
<dbReference type="InterPro" id="IPR016286">
    <property type="entry name" value="FUC_metazoa-typ"/>
</dbReference>
<evidence type="ECO:0000256" key="1">
    <source>
        <dbReference type="ARBA" id="ARBA00004071"/>
    </source>
</evidence>